<name>A0A565BHC6_9BRAS</name>
<dbReference type="Gene3D" id="3.30.497.10">
    <property type="entry name" value="Antithrombin, subunit I, domain 2"/>
    <property type="match status" value="1"/>
</dbReference>
<dbReference type="AlphaFoldDB" id="A0A565BHC6"/>
<accession>A0A565BHC6</accession>
<organism evidence="4 5">
    <name type="scientific">Arabis nemorensis</name>
    <dbReference type="NCBI Taxonomy" id="586526"/>
    <lineage>
        <taxon>Eukaryota</taxon>
        <taxon>Viridiplantae</taxon>
        <taxon>Streptophyta</taxon>
        <taxon>Embryophyta</taxon>
        <taxon>Tracheophyta</taxon>
        <taxon>Spermatophyta</taxon>
        <taxon>Magnoliopsida</taxon>
        <taxon>eudicotyledons</taxon>
        <taxon>Gunneridae</taxon>
        <taxon>Pentapetalae</taxon>
        <taxon>rosids</taxon>
        <taxon>malvids</taxon>
        <taxon>Brassicales</taxon>
        <taxon>Brassicaceae</taxon>
        <taxon>Arabideae</taxon>
        <taxon>Arabis</taxon>
    </lineage>
</organism>
<gene>
    <name evidence="4" type="ORF">ANE_LOCUS11147</name>
</gene>
<keyword evidence="5" id="KW-1185">Reference proteome</keyword>
<evidence type="ECO:0000259" key="3">
    <source>
        <dbReference type="Pfam" id="PF00079"/>
    </source>
</evidence>
<feature type="compositionally biased region" description="Basic and acidic residues" evidence="2">
    <location>
        <begin position="1"/>
        <end position="12"/>
    </location>
</feature>
<comment type="similarity">
    <text evidence="1">Belongs to the serpin family.</text>
</comment>
<dbReference type="InterPro" id="IPR036186">
    <property type="entry name" value="Serpin_sf"/>
</dbReference>
<dbReference type="EMBL" id="CABITT030000004">
    <property type="protein sequence ID" value="VVB00703.1"/>
    <property type="molecule type" value="Genomic_DNA"/>
</dbReference>
<dbReference type="SUPFAM" id="SSF56574">
    <property type="entry name" value="Serpins"/>
    <property type="match status" value="1"/>
</dbReference>
<dbReference type="PANTHER" id="PTHR11461">
    <property type="entry name" value="SERINE PROTEASE INHIBITOR, SERPIN"/>
    <property type="match status" value="1"/>
</dbReference>
<sequence length="193" mass="21280">MDPKNKTQKVAESDFSIPKMNPKTKKQKLSNSLEVIPISPSLTEIDLGEAMKKQNDLGEAMKKQNDKALFLASKVIDTTKAKNSNLVFSPASINSAITMHAAGPEGGDLDDLDSGGILSYLRSFPLEELKAVFSEISSVVFAKNSSRDGPKISAANGVWIEKSLLIDPKFKDLFENYFKAFYARVDFRSKVRT</sequence>
<comment type="caution">
    <text evidence="4">The sequence shown here is derived from an EMBL/GenBank/DDBJ whole genome shotgun (WGS) entry which is preliminary data.</text>
</comment>
<evidence type="ECO:0000313" key="4">
    <source>
        <dbReference type="EMBL" id="VVB00703.1"/>
    </source>
</evidence>
<feature type="region of interest" description="Disordered" evidence="2">
    <location>
        <begin position="1"/>
        <end position="32"/>
    </location>
</feature>
<dbReference type="GO" id="GO:0005615">
    <property type="term" value="C:extracellular space"/>
    <property type="evidence" value="ECO:0007669"/>
    <property type="project" value="InterPro"/>
</dbReference>
<dbReference type="PANTHER" id="PTHR11461:SF321">
    <property type="entry name" value="SERPIN-Z1"/>
    <property type="match status" value="1"/>
</dbReference>
<dbReference type="InterPro" id="IPR023796">
    <property type="entry name" value="Serpin_dom"/>
</dbReference>
<dbReference type="OrthoDB" id="1063785at2759"/>
<evidence type="ECO:0000256" key="2">
    <source>
        <dbReference type="SAM" id="MobiDB-lite"/>
    </source>
</evidence>
<feature type="domain" description="Serpin" evidence="3">
    <location>
        <begin position="65"/>
        <end position="190"/>
    </location>
</feature>
<evidence type="ECO:0000313" key="5">
    <source>
        <dbReference type="Proteomes" id="UP000489600"/>
    </source>
</evidence>
<protein>
    <recommendedName>
        <fullName evidence="3">Serpin domain-containing protein</fullName>
    </recommendedName>
</protein>
<dbReference type="Pfam" id="PF00079">
    <property type="entry name" value="Serpin"/>
    <property type="match status" value="1"/>
</dbReference>
<dbReference type="InterPro" id="IPR000215">
    <property type="entry name" value="Serpin_fam"/>
</dbReference>
<dbReference type="GO" id="GO:0004867">
    <property type="term" value="F:serine-type endopeptidase inhibitor activity"/>
    <property type="evidence" value="ECO:0007669"/>
    <property type="project" value="InterPro"/>
</dbReference>
<reference evidence="4" key="1">
    <citation type="submission" date="2019-07" db="EMBL/GenBank/DDBJ databases">
        <authorList>
            <person name="Dittberner H."/>
        </authorList>
    </citation>
    <scope>NUCLEOTIDE SEQUENCE [LARGE SCALE GENOMIC DNA]</scope>
</reference>
<dbReference type="Proteomes" id="UP000489600">
    <property type="component" value="Unassembled WGS sequence"/>
</dbReference>
<proteinExistence type="inferred from homology"/>
<evidence type="ECO:0000256" key="1">
    <source>
        <dbReference type="ARBA" id="ARBA00009500"/>
    </source>
</evidence>
<dbReference type="InterPro" id="IPR042178">
    <property type="entry name" value="Serpin_sf_1"/>
</dbReference>